<feature type="domain" description="Homeobox" evidence="4">
    <location>
        <begin position="29"/>
        <end position="42"/>
    </location>
</feature>
<dbReference type="InterPro" id="IPR001356">
    <property type="entry name" value="HD"/>
</dbReference>
<evidence type="ECO:0000259" key="4">
    <source>
        <dbReference type="PROSITE" id="PS50071"/>
    </source>
</evidence>
<dbReference type="GO" id="GO:0030182">
    <property type="term" value="P:neuron differentiation"/>
    <property type="evidence" value="ECO:0007669"/>
    <property type="project" value="TreeGrafter"/>
</dbReference>
<comment type="subcellular location">
    <subcellularLocation>
        <location evidence="1 2">Nucleus</location>
    </subcellularLocation>
</comment>
<dbReference type="SUPFAM" id="SSF46689">
    <property type="entry name" value="Homeodomain-like"/>
    <property type="match status" value="1"/>
</dbReference>
<sequence length="148" mass="16020">MEFLWILQPSSEIKGKTSKASVSLQANDNVWFQNRRAKWKKRKKTTNVFRNPGALLPSHSLPPFGSMSDGFCSFGPAAPHDSPRWPQMGPPLGPASSLSRQHSAAAAAAAAMGGINQTPNYIANYNHFGGGNGTAASMWTDRWQDGSF</sequence>
<feature type="region of interest" description="Disordered" evidence="3">
    <location>
        <begin position="78"/>
        <end position="98"/>
    </location>
</feature>
<keyword evidence="6" id="KW-1185">Reference proteome</keyword>
<name>A0AAV6UBJ0_9ARAC</name>
<keyword evidence="2" id="KW-0238">DNA-binding</keyword>
<gene>
    <name evidence="5" type="ORF">JTE90_025683</name>
</gene>
<dbReference type="EMBL" id="JAFNEN010000499">
    <property type="protein sequence ID" value="KAG8181710.1"/>
    <property type="molecule type" value="Genomic_DNA"/>
</dbReference>
<accession>A0AAV6UBJ0</accession>
<keyword evidence="2" id="KW-0371">Homeobox</keyword>
<proteinExistence type="predicted"/>
<dbReference type="GO" id="GO:0003677">
    <property type="term" value="F:DNA binding"/>
    <property type="evidence" value="ECO:0007669"/>
    <property type="project" value="UniProtKB-UniRule"/>
</dbReference>
<evidence type="ECO:0000313" key="5">
    <source>
        <dbReference type="EMBL" id="KAG8181710.1"/>
    </source>
</evidence>
<dbReference type="Gene3D" id="1.10.10.60">
    <property type="entry name" value="Homeodomain-like"/>
    <property type="match status" value="1"/>
</dbReference>
<feature type="DNA-binding region" description="Homeobox" evidence="2">
    <location>
        <begin position="31"/>
        <end position="43"/>
    </location>
</feature>
<dbReference type="AlphaFoldDB" id="A0AAV6UBJ0"/>
<dbReference type="PANTHER" id="PTHR46770:SF1">
    <property type="entry name" value="HOMEOBOX PROTEIN ORTHOPEDIA"/>
    <property type="match status" value="1"/>
</dbReference>
<reference evidence="5 6" key="1">
    <citation type="journal article" date="2022" name="Nat. Ecol. Evol.">
        <title>A masculinizing supergene underlies an exaggerated male reproductive morph in a spider.</title>
        <authorList>
            <person name="Hendrickx F."/>
            <person name="De Corte Z."/>
            <person name="Sonet G."/>
            <person name="Van Belleghem S.M."/>
            <person name="Kostlbacher S."/>
            <person name="Vangestel C."/>
        </authorList>
    </citation>
    <scope>NUCLEOTIDE SEQUENCE [LARGE SCALE GENOMIC DNA]</scope>
    <source>
        <strain evidence="5">W744_W776</strain>
    </source>
</reference>
<dbReference type="PROSITE" id="PS50071">
    <property type="entry name" value="HOMEOBOX_2"/>
    <property type="match status" value="1"/>
</dbReference>
<dbReference type="PANTHER" id="PTHR46770">
    <property type="entry name" value="HOMEOBOX PROTEIN ORTHOPEDIA"/>
    <property type="match status" value="1"/>
</dbReference>
<protein>
    <recommendedName>
        <fullName evidence="4">Homeobox domain-containing protein</fullName>
    </recommendedName>
</protein>
<evidence type="ECO:0000313" key="6">
    <source>
        <dbReference type="Proteomes" id="UP000827092"/>
    </source>
</evidence>
<dbReference type="Proteomes" id="UP000827092">
    <property type="component" value="Unassembled WGS sequence"/>
</dbReference>
<organism evidence="5 6">
    <name type="scientific">Oedothorax gibbosus</name>
    <dbReference type="NCBI Taxonomy" id="931172"/>
    <lineage>
        <taxon>Eukaryota</taxon>
        <taxon>Metazoa</taxon>
        <taxon>Ecdysozoa</taxon>
        <taxon>Arthropoda</taxon>
        <taxon>Chelicerata</taxon>
        <taxon>Arachnida</taxon>
        <taxon>Araneae</taxon>
        <taxon>Araneomorphae</taxon>
        <taxon>Entelegynae</taxon>
        <taxon>Araneoidea</taxon>
        <taxon>Linyphiidae</taxon>
        <taxon>Erigoninae</taxon>
        <taxon>Oedothorax</taxon>
    </lineage>
</organism>
<dbReference type="InterPro" id="IPR051895">
    <property type="entry name" value="OTP_Homeobox"/>
</dbReference>
<evidence type="ECO:0000256" key="3">
    <source>
        <dbReference type="SAM" id="MobiDB-lite"/>
    </source>
</evidence>
<evidence type="ECO:0000256" key="1">
    <source>
        <dbReference type="ARBA" id="ARBA00004123"/>
    </source>
</evidence>
<dbReference type="InterPro" id="IPR009057">
    <property type="entry name" value="Homeodomain-like_sf"/>
</dbReference>
<evidence type="ECO:0000256" key="2">
    <source>
        <dbReference type="PROSITE-ProRule" id="PRU00108"/>
    </source>
</evidence>
<keyword evidence="2" id="KW-0539">Nucleus</keyword>
<comment type="caution">
    <text evidence="5">The sequence shown here is derived from an EMBL/GenBank/DDBJ whole genome shotgun (WGS) entry which is preliminary data.</text>
</comment>
<dbReference type="GO" id="GO:0005634">
    <property type="term" value="C:nucleus"/>
    <property type="evidence" value="ECO:0007669"/>
    <property type="project" value="UniProtKB-SubCell"/>
</dbReference>